<proteinExistence type="predicted"/>
<organism evidence="1 2">
    <name type="scientific">Engystomops pustulosus</name>
    <name type="common">Tungara frog</name>
    <name type="synonym">Physalaemus pustulosus</name>
    <dbReference type="NCBI Taxonomy" id="76066"/>
    <lineage>
        <taxon>Eukaryota</taxon>
        <taxon>Metazoa</taxon>
        <taxon>Chordata</taxon>
        <taxon>Craniata</taxon>
        <taxon>Vertebrata</taxon>
        <taxon>Euteleostomi</taxon>
        <taxon>Amphibia</taxon>
        <taxon>Batrachia</taxon>
        <taxon>Anura</taxon>
        <taxon>Neobatrachia</taxon>
        <taxon>Hyloidea</taxon>
        <taxon>Leptodactylidae</taxon>
        <taxon>Leiuperinae</taxon>
        <taxon>Engystomops</taxon>
    </lineage>
</organism>
<dbReference type="Proteomes" id="UP000824782">
    <property type="component" value="Unassembled WGS sequence"/>
</dbReference>
<keyword evidence="2" id="KW-1185">Reference proteome</keyword>
<accession>A0AAV6YRH9</accession>
<sequence>MTLFPFSEITCLFPKRELGSPSLTYCSPSHTCPSFPGPRFEIPFPCIAYPGNAINLFLFSSPTFVTRSG</sequence>
<comment type="caution">
    <text evidence="1">The sequence shown here is derived from an EMBL/GenBank/DDBJ whole genome shotgun (WGS) entry which is preliminary data.</text>
</comment>
<protein>
    <submittedName>
        <fullName evidence="1">Uncharacterized protein</fullName>
    </submittedName>
</protein>
<reference evidence="1" key="1">
    <citation type="thesis" date="2020" institute="ProQuest LLC" country="789 East Eisenhower Parkway, Ann Arbor, MI, USA">
        <title>Comparative Genomics and Chromosome Evolution.</title>
        <authorList>
            <person name="Mudd A.B."/>
        </authorList>
    </citation>
    <scope>NUCLEOTIDE SEQUENCE</scope>
    <source>
        <strain evidence="1">237g6f4</strain>
        <tissue evidence="1">Blood</tissue>
    </source>
</reference>
<dbReference type="AlphaFoldDB" id="A0AAV6YRH9"/>
<evidence type="ECO:0000313" key="1">
    <source>
        <dbReference type="EMBL" id="KAG8538360.1"/>
    </source>
</evidence>
<gene>
    <name evidence="1" type="ORF">GDO81_022788</name>
</gene>
<name>A0AAV6YRH9_ENGPU</name>
<dbReference type="EMBL" id="WNYA01021825">
    <property type="protein sequence ID" value="KAG8538360.1"/>
    <property type="molecule type" value="Genomic_DNA"/>
</dbReference>
<evidence type="ECO:0000313" key="2">
    <source>
        <dbReference type="Proteomes" id="UP000824782"/>
    </source>
</evidence>